<evidence type="ECO:0000313" key="2">
    <source>
        <dbReference type="Proteomes" id="UP000887566"/>
    </source>
</evidence>
<sequence>MQQQRTAIDRKRKWLEKFNESTREKKSPTTEPENEEAKINFPTEKSATIQSVAFSSAAEKIASTQSFPPFSQPSSTTAAVISVNNQEEQKASVIQNRKMVESRKYARENSAPPLPPIARPRTLYGLRNDNLTTRSAMSFTPTDPGSVSPAYIAGFRAAIFAAFNMAAATETQPTATNLNFVPPQPRSCVNINSMSDESPSSSANTTPSYELDPYRLWARFGQYQQQSRGKLLEDGRPAPLLMGSPTACSPPVVNDLQYQKFLDQVRNVEQTLRKAHN</sequence>
<feature type="region of interest" description="Disordered" evidence="1">
    <location>
        <begin position="1"/>
        <end position="44"/>
    </location>
</feature>
<evidence type="ECO:0000256" key="1">
    <source>
        <dbReference type="SAM" id="MobiDB-lite"/>
    </source>
</evidence>
<keyword evidence="2" id="KW-1185">Reference proteome</keyword>
<name>A0A914XGM5_9BILA</name>
<feature type="compositionally biased region" description="Basic and acidic residues" evidence="1">
    <location>
        <begin position="15"/>
        <end position="28"/>
    </location>
</feature>
<dbReference type="WBParaSite" id="PSAMB.scaffold7649size7315.g30355.t1">
    <property type="protein sequence ID" value="PSAMB.scaffold7649size7315.g30355.t1"/>
    <property type="gene ID" value="PSAMB.scaffold7649size7315.g30355"/>
</dbReference>
<evidence type="ECO:0000313" key="3">
    <source>
        <dbReference type="WBParaSite" id="PSAMB.scaffold7649size7315.g30355.t1"/>
    </source>
</evidence>
<proteinExistence type="predicted"/>
<organism evidence="2 3">
    <name type="scientific">Plectus sambesii</name>
    <dbReference type="NCBI Taxonomy" id="2011161"/>
    <lineage>
        <taxon>Eukaryota</taxon>
        <taxon>Metazoa</taxon>
        <taxon>Ecdysozoa</taxon>
        <taxon>Nematoda</taxon>
        <taxon>Chromadorea</taxon>
        <taxon>Plectida</taxon>
        <taxon>Plectina</taxon>
        <taxon>Plectoidea</taxon>
        <taxon>Plectidae</taxon>
        <taxon>Plectus</taxon>
    </lineage>
</organism>
<protein>
    <submittedName>
        <fullName evidence="3">Uncharacterized protein</fullName>
    </submittedName>
</protein>
<dbReference type="Proteomes" id="UP000887566">
    <property type="component" value="Unplaced"/>
</dbReference>
<dbReference type="AlphaFoldDB" id="A0A914XGM5"/>
<accession>A0A914XGM5</accession>
<reference evidence="3" key="1">
    <citation type="submission" date="2022-11" db="UniProtKB">
        <authorList>
            <consortium name="WormBaseParasite"/>
        </authorList>
    </citation>
    <scope>IDENTIFICATION</scope>
</reference>